<evidence type="ECO:0000313" key="1">
    <source>
        <dbReference type="EMBL" id="CAK9015869.1"/>
    </source>
</evidence>
<organism evidence="1 2">
    <name type="scientific">Durusdinium trenchii</name>
    <dbReference type="NCBI Taxonomy" id="1381693"/>
    <lineage>
        <taxon>Eukaryota</taxon>
        <taxon>Sar</taxon>
        <taxon>Alveolata</taxon>
        <taxon>Dinophyceae</taxon>
        <taxon>Suessiales</taxon>
        <taxon>Symbiodiniaceae</taxon>
        <taxon>Durusdinium</taxon>
    </lineage>
</organism>
<protein>
    <submittedName>
        <fullName evidence="1">Uncharacterized protein</fullName>
    </submittedName>
</protein>
<comment type="caution">
    <text evidence="1">The sequence shown here is derived from an EMBL/GenBank/DDBJ whole genome shotgun (WGS) entry which is preliminary data.</text>
</comment>
<name>A0ABP0JN57_9DINO</name>
<sequence length="136" mass="15296">MEMPPHSLSEDVEQANRMNLSMDELPSIAGEGLMKWNESNELVSVAVREFPPSRLEREDSDIATATWPVCAVEVRPKKGFGSLQNRRGRFRHNSDPLVLVALPKNQEMAGAERASRLFDLILSELPDPESKRHTCV</sequence>
<accession>A0ABP0JN57</accession>
<gene>
    <name evidence="1" type="ORF">CCMP2556_LOCUS12264</name>
</gene>
<keyword evidence="2" id="KW-1185">Reference proteome</keyword>
<reference evidence="1 2" key="1">
    <citation type="submission" date="2024-02" db="EMBL/GenBank/DDBJ databases">
        <authorList>
            <person name="Chen Y."/>
            <person name="Shah S."/>
            <person name="Dougan E. K."/>
            <person name="Thang M."/>
            <person name="Chan C."/>
        </authorList>
    </citation>
    <scope>NUCLEOTIDE SEQUENCE [LARGE SCALE GENOMIC DNA]</scope>
</reference>
<dbReference type="EMBL" id="CAXAMN010005914">
    <property type="protein sequence ID" value="CAK9015869.1"/>
    <property type="molecule type" value="Genomic_DNA"/>
</dbReference>
<dbReference type="Proteomes" id="UP001642484">
    <property type="component" value="Unassembled WGS sequence"/>
</dbReference>
<proteinExistence type="predicted"/>
<evidence type="ECO:0000313" key="2">
    <source>
        <dbReference type="Proteomes" id="UP001642484"/>
    </source>
</evidence>